<accession>A0AA89L0Q0</accession>
<name>A0AA89L0Q0_9LACO</name>
<gene>
    <name evidence="1" type="ORF">FC90_GL000068</name>
</gene>
<reference evidence="1 2" key="1">
    <citation type="journal article" date="2015" name="Genome Announc.">
        <title>Expanding the biotechnology potential of lactobacilli through comparative genomics of 213 strains and associated genera.</title>
        <authorList>
            <person name="Sun Z."/>
            <person name="Harris H.M."/>
            <person name="McCann A."/>
            <person name="Guo C."/>
            <person name="Argimon S."/>
            <person name="Zhang W."/>
            <person name="Yang X."/>
            <person name="Jeffery I.B."/>
            <person name="Cooney J.C."/>
            <person name="Kagawa T.F."/>
            <person name="Liu W."/>
            <person name="Song Y."/>
            <person name="Salvetti E."/>
            <person name="Wrobel A."/>
            <person name="Rasinkangas P."/>
            <person name="Parkhill J."/>
            <person name="Rea M.C."/>
            <person name="O'Sullivan O."/>
            <person name="Ritari J."/>
            <person name="Douillard F.P."/>
            <person name="Paul Ross R."/>
            <person name="Yang R."/>
            <person name="Briner A.E."/>
            <person name="Felis G.E."/>
            <person name="de Vos W.M."/>
            <person name="Barrangou R."/>
            <person name="Klaenhammer T.R."/>
            <person name="Caufield P.W."/>
            <person name="Cui Y."/>
            <person name="Zhang H."/>
            <person name="O'Toole P.W."/>
        </authorList>
    </citation>
    <scope>NUCLEOTIDE SEQUENCE [LARGE SCALE GENOMIC DNA]</scope>
    <source>
        <strain evidence="1 2">DSM 20719</strain>
    </source>
</reference>
<evidence type="ECO:0000313" key="1">
    <source>
        <dbReference type="EMBL" id="KRM23604.1"/>
    </source>
</evidence>
<evidence type="ECO:0000313" key="2">
    <source>
        <dbReference type="Proteomes" id="UP000050823"/>
    </source>
</evidence>
<organism evidence="1 2">
    <name type="scientific">Latilactobacillus graminis DSM 20719</name>
    <dbReference type="NCBI Taxonomy" id="1423752"/>
    <lineage>
        <taxon>Bacteria</taxon>
        <taxon>Bacillati</taxon>
        <taxon>Bacillota</taxon>
        <taxon>Bacilli</taxon>
        <taxon>Lactobacillales</taxon>
        <taxon>Lactobacillaceae</taxon>
        <taxon>Latilactobacillus</taxon>
    </lineage>
</organism>
<dbReference type="Proteomes" id="UP000050823">
    <property type="component" value="Unassembled WGS sequence"/>
</dbReference>
<comment type="caution">
    <text evidence="1">The sequence shown here is derived from an EMBL/GenBank/DDBJ whole genome shotgun (WGS) entry which is preliminary data.</text>
</comment>
<dbReference type="AlphaFoldDB" id="A0AA89L0Q0"/>
<protein>
    <submittedName>
        <fullName evidence="1">Uncharacterized protein</fullName>
    </submittedName>
</protein>
<sequence length="116" mass="14023">MDETDKRRILRQQETIDSEYRHTRQVVEELFETVDVERRRSDNDLENLYQRHDYAIKQIDEDYSDNQAFRSELESAKDAIENTVKQTRIAIDDCLMDYEADYRKTQNVLSEKLLEK</sequence>
<proteinExistence type="predicted"/>
<dbReference type="EMBL" id="AYZB01000009">
    <property type="protein sequence ID" value="KRM23604.1"/>
    <property type="molecule type" value="Genomic_DNA"/>
</dbReference>
<dbReference type="RefSeq" id="WP_057907972.1">
    <property type="nucleotide sequence ID" value="NZ_AYZB01000009.1"/>
</dbReference>